<name>A0A838CXU8_9BACI</name>
<evidence type="ECO:0000313" key="2">
    <source>
        <dbReference type="EMBL" id="MBA2176753.1"/>
    </source>
</evidence>
<dbReference type="AlphaFoldDB" id="A0A838CXU8"/>
<feature type="region of interest" description="Disordered" evidence="1">
    <location>
        <begin position="37"/>
        <end position="67"/>
    </location>
</feature>
<protein>
    <submittedName>
        <fullName evidence="2">Uncharacterized protein</fullName>
    </submittedName>
</protein>
<reference evidence="2 3" key="1">
    <citation type="journal article" date="2004" name="Extremophiles">
        <title>Halobacillus locisalis sp. nov., a halophilic bacterium isolated from a marine solar saltern of the Yellow Sea in Korea.</title>
        <authorList>
            <person name="Yoon J.H."/>
            <person name="Kang K.H."/>
            <person name="Oh T.K."/>
            <person name="Park Y.H."/>
        </authorList>
    </citation>
    <scope>NUCLEOTIDE SEQUENCE [LARGE SCALE GENOMIC DNA]</scope>
    <source>
        <strain evidence="2 3">KCTC 3788</strain>
    </source>
</reference>
<proteinExistence type="predicted"/>
<dbReference type="RefSeq" id="WP_181473806.1">
    <property type="nucleotide sequence ID" value="NZ_JACEFG010000004.1"/>
</dbReference>
<comment type="caution">
    <text evidence="2">The sequence shown here is derived from an EMBL/GenBank/DDBJ whole genome shotgun (WGS) entry which is preliminary data.</text>
</comment>
<evidence type="ECO:0000256" key="1">
    <source>
        <dbReference type="SAM" id="MobiDB-lite"/>
    </source>
</evidence>
<accession>A0A838CXU8</accession>
<gene>
    <name evidence="2" type="ORF">H0266_17830</name>
</gene>
<keyword evidence="3" id="KW-1185">Reference proteome</keyword>
<dbReference type="EMBL" id="JACEFG010000004">
    <property type="protein sequence ID" value="MBA2176753.1"/>
    <property type="molecule type" value="Genomic_DNA"/>
</dbReference>
<sequence length="67" mass="6850">MKKFLVGISFTVILLIGSIFFSPLSLDELGSSRVHAVEVASSEDPGDSGVGAPKPMDNTDPGDSGVG</sequence>
<organism evidence="2 3">
    <name type="scientific">Halobacillus locisalis</name>
    <dbReference type="NCBI Taxonomy" id="220753"/>
    <lineage>
        <taxon>Bacteria</taxon>
        <taxon>Bacillati</taxon>
        <taxon>Bacillota</taxon>
        <taxon>Bacilli</taxon>
        <taxon>Bacillales</taxon>
        <taxon>Bacillaceae</taxon>
        <taxon>Halobacillus</taxon>
    </lineage>
</organism>
<evidence type="ECO:0000313" key="3">
    <source>
        <dbReference type="Proteomes" id="UP000571017"/>
    </source>
</evidence>
<dbReference type="Proteomes" id="UP000571017">
    <property type="component" value="Unassembled WGS sequence"/>
</dbReference>